<reference evidence="3" key="1">
    <citation type="submission" date="2019-12" db="UniProtKB">
        <authorList>
            <consortium name="WormBaseParasite"/>
        </authorList>
    </citation>
    <scope>IDENTIFICATION</scope>
</reference>
<feature type="compositionally biased region" description="Basic and acidic residues" evidence="1">
    <location>
        <begin position="132"/>
        <end position="141"/>
    </location>
</feature>
<dbReference type="Proteomes" id="UP000046395">
    <property type="component" value="Unassembled WGS sequence"/>
</dbReference>
<feature type="region of interest" description="Disordered" evidence="1">
    <location>
        <begin position="84"/>
        <end position="141"/>
    </location>
</feature>
<dbReference type="AlphaFoldDB" id="A0A5S6R5Z6"/>
<proteinExistence type="predicted"/>
<name>A0A5S6R5Z6_TRIMR</name>
<evidence type="ECO:0000313" key="3">
    <source>
        <dbReference type="WBParaSite" id="TMUE_3000014642.1"/>
    </source>
</evidence>
<evidence type="ECO:0000313" key="2">
    <source>
        <dbReference type="Proteomes" id="UP000046395"/>
    </source>
</evidence>
<evidence type="ECO:0000256" key="1">
    <source>
        <dbReference type="SAM" id="MobiDB-lite"/>
    </source>
</evidence>
<organism evidence="2 3">
    <name type="scientific">Trichuris muris</name>
    <name type="common">Mouse whipworm</name>
    <dbReference type="NCBI Taxonomy" id="70415"/>
    <lineage>
        <taxon>Eukaryota</taxon>
        <taxon>Metazoa</taxon>
        <taxon>Ecdysozoa</taxon>
        <taxon>Nematoda</taxon>
        <taxon>Enoplea</taxon>
        <taxon>Dorylaimia</taxon>
        <taxon>Trichinellida</taxon>
        <taxon>Trichuridae</taxon>
        <taxon>Trichuris</taxon>
    </lineage>
</organism>
<sequence>MKNDDPLRMDAALEGGKEAFKHFSANKEIMLGEALSTSAAAATSGGWLLLAVLRIKVAVHPQGALSKALQASCAIRTASKAKQTGAFTSSEHPASGANCQRHLGEIGGHRRARCRPGNPLPYRRCSSTTATARERERHDWQ</sequence>
<dbReference type="WBParaSite" id="TMUE_3000014642.1">
    <property type="protein sequence ID" value="TMUE_3000014642.1"/>
    <property type="gene ID" value="WBGene00289415"/>
</dbReference>
<keyword evidence="2" id="KW-1185">Reference proteome</keyword>
<accession>A0A5S6R5Z6</accession>
<protein>
    <submittedName>
        <fullName evidence="3">Uncharacterized protein</fullName>
    </submittedName>
</protein>